<dbReference type="PANTHER" id="PTHR43591">
    <property type="entry name" value="METHYLTRANSFERASE"/>
    <property type="match status" value="1"/>
</dbReference>
<protein>
    <submittedName>
        <fullName evidence="3">Methyltransferase domain-containing protein</fullName>
    </submittedName>
</protein>
<organism evidence="3 4">
    <name type="scientific">Colletotrichum navitas</name>
    <dbReference type="NCBI Taxonomy" id="681940"/>
    <lineage>
        <taxon>Eukaryota</taxon>
        <taxon>Fungi</taxon>
        <taxon>Dikarya</taxon>
        <taxon>Ascomycota</taxon>
        <taxon>Pezizomycotina</taxon>
        <taxon>Sordariomycetes</taxon>
        <taxon>Hypocreomycetidae</taxon>
        <taxon>Glomerellales</taxon>
        <taxon>Glomerellaceae</taxon>
        <taxon>Colletotrichum</taxon>
        <taxon>Colletotrichum graminicola species complex</taxon>
    </lineage>
</organism>
<keyword evidence="3" id="KW-0489">Methyltransferase</keyword>
<sequence length="385" mass="42749">MSSSPINTTAQLAATTPADGAESNVAQSSSPGTTPAVAAAAPADTAEQDNAPVPVDAALEELDEASDTNSVFTSSTTSITDSVREYRHLHGRSFTQKTDYWGPNDEQANDALDFNHYWITDFFQDKLFLAPIGDNPGNVLDVGTGTGIWAIDFADEFPSADVLGIDVSPIQPLWVPPNCRFQIDDFEKEWMFNTEFDYIHARNLEGCIADLPGLFKQCFAYTRPKGWFEILEFDIEVRSQTLGDLDDDHIFKRWHQHMLVSSTRMGKPHGNAVDRKLAKAMIEAGYVDIVERKWPIPIGLWPAKPDMKKLGQCTLEFLLQSIEGFGLFLLKEMLGFTYEEVQVTLAELRAALSNPRNTPFYYLHVVYGRKPEETEAAQGGAPTTA</sequence>
<gene>
    <name evidence="3" type="ORF">LY79DRAFT_671046</name>
</gene>
<dbReference type="SUPFAM" id="SSF53335">
    <property type="entry name" value="S-adenosyl-L-methionine-dependent methyltransferases"/>
    <property type="match status" value="1"/>
</dbReference>
<dbReference type="Proteomes" id="UP001230504">
    <property type="component" value="Unassembled WGS sequence"/>
</dbReference>
<keyword evidence="4" id="KW-1185">Reference proteome</keyword>
<dbReference type="EMBL" id="JAHLJV010000044">
    <property type="protein sequence ID" value="KAK1585447.1"/>
    <property type="molecule type" value="Genomic_DNA"/>
</dbReference>
<reference evidence="3" key="1">
    <citation type="submission" date="2021-06" db="EMBL/GenBank/DDBJ databases">
        <title>Comparative genomics, transcriptomics and evolutionary studies reveal genomic signatures of adaptation to plant cell wall in hemibiotrophic fungi.</title>
        <authorList>
            <consortium name="DOE Joint Genome Institute"/>
            <person name="Baroncelli R."/>
            <person name="Diaz J.F."/>
            <person name="Benocci T."/>
            <person name="Peng M."/>
            <person name="Battaglia E."/>
            <person name="Haridas S."/>
            <person name="Andreopoulos W."/>
            <person name="Labutti K."/>
            <person name="Pangilinan J."/>
            <person name="Floch G.L."/>
            <person name="Makela M.R."/>
            <person name="Henrissat B."/>
            <person name="Grigoriev I.V."/>
            <person name="Crouch J.A."/>
            <person name="De Vries R.P."/>
            <person name="Sukno S.A."/>
            <person name="Thon M.R."/>
        </authorList>
    </citation>
    <scope>NUCLEOTIDE SEQUENCE</scope>
    <source>
        <strain evidence="3">CBS 125086</strain>
    </source>
</reference>
<comment type="caution">
    <text evidence="3">The sequence shown here is derived from an EMBL/GenBank/DDBJ whole genome shotgun (WGS) entry which is preliminary data.</text>
</comment>
<proteinExistence type="inferred from homology"/>
<dbReference type="GeneID" id="85448104"/>
<accession>A0AAD8PVV2</accession>
<name>A0AAD8PVV2_9PEZI</name>
<dbReference type="Gene3D" id="3.40.50.150">
    <property type="entry name" value="Vaccinia Virus protein VP39"/>
    <property type="match status" value="1"/>
</dbReference>
<dbReference type="GO" id="GO:0032259">
    <property type="term" value="P:methylation"/>
    <property type="evidence" value="ECO:0007669"/>
    <property type="project" value="UniProtKB-KW"/>
</dbReference>
<evidence type="ECO:0000313" key="3">
    <source>
        <dbReference type="EMBL" id="KAK1585447.1"/>
    </source>
</evidence>
<dbReference type="RefSeq" id="XP_060412471.1">
    <property type="nucleotide sequence ID" value="XM_060563864.1"/>
</dbReference>
<dbReference type="CDD" id="cd02440">
    <property type="entry name" value="AdoMet_MTases"/>
    <property type="match status" value="1"/>
</dbReference>
<evidence type="ECO:0000313" key="4">
    <source>
        <dbReference type="Proteomes" id="UP001230504"/>
    </source>
</evidence>
<dbReference type="InterPro" id="IPR029063">
    <property type="entry name" value="SAM-dependent_MTases_sf"/>
</dbReference>
<dbReference type="GO" id="GO:0008168">
    <property type="term" value="F:methyltransferase activity"/>
    <property type="evidence" value="ECO:0007669"/>
    <property type="project" value="UniProtKB-KW"/>
</dbReference>
<keyword evidence="3" id="KW-0808">Transferase</keyword>
<dbReference type="PANTHER" id="PTHR43591:SF105">
    <property type="entry name" value="METHYLTRANSFERASE DOMAIN-CONTAINING PROTEIN-RELATED"/>
    <property type="match status" value="1"/>
</dbReference>
<evidence type="ECO:0000256" key="2">
    <source>
        <dbReference type="SAM" id="MobiDB-lite"/>
    </source>
</evidence>
<feature type="compositionally biased region" description="Low complexity" evidence="2">
    <location>
        <begin position="28"/>
        <end position="45"/>
    </location>
</feature>
<evidence type="ECO:0000256" key="1">
    <source>
        <dbReference type="ARBA" id="ARBA00038158"/>
    </source>
</evidence>
<comment type="similarity">
    <text evidence="1">Belongs to the methyltransferase superfamily. LaeA methyltransferase family.</text>
</comment>
<feature type="region of interest" description="Disordered" evidence="2">
    <location>
        <begin position="1"/>
        <end position="50"/>
    </location>
</feature>
<feature type="compositionally biased region" description="Polar residues" evidence="2">
    <location>
        <begin position="1"/>
        <end position="14"/>
    </location>
</feature>
<dbReference type="AlphaFoldDB" id="A0AAD8PVV2"/>
<dbReference type="Pfam" id="PF13489">
    <property type="entry name" value="Methyltransf_23"/>
    <property type="match status" value="1"/>
</dbReference>